<dbReference type="CDD" id="cd20143">
    <property type="entry name" value="PWWP_AtATX3-like"/>
    <property type="match status" value="1"/>
</dbReference>
<dbReference type="PROSITE" id="PS50812">
    <property type="entry name" value="PWWP"/>
    <property type="match status" value="1"/>
</dbReference>
<name>A0A835JIX1_9ROSI</name>
<dbReference type="InterPro" id="IPR000313">
    <property type="entry name" value="PWWP_dom"/>
</dbReference>
<evidence type="ECO:0000259" key="8">
    <source>
        <dbReference type="PROSITE" id="PS50016"/>
    </source>
</evidence>
<dbReference type="SUPFAM" id="SSF57903">
    <property type="entry name" value="FYVE/PHD zinc finger"/>
    <property type="match status" value="2"/>
</dbReference>
<dbReference type="InterPro" id="IPR025780">
    <property type="entry name" value="Hist-Lys_N-MeTrfase_ATX"/>
</dbReference>
<dbReference type="PROSITE" id="PS51566">
    <property type="entry name" value="SAM_MT43_TRX_MLL"/>
    <property type="match status" value="1"/>
</dbReference>
<dbReference type="PANTHER" id="PTHR13793:SF132">
    <property type="entry name" value="HISTONE-LYSINE N-METHYLTRANSFERASE ATX5"/>
    <property type="match status" value="1"/>
</dbReference>
<dbReference type="InterPro" id="IPR019786">
    <property type="entry name" value="Zinc_finger_PHD-type_CS"/>
</dbReference>
<keyword evidence="4" id="KW-0156">Chromatin regulator</keyword>
<dbReference type="CDD" id="cd15517">
    <property type="entry name" value="PHD_TCF19_like"/>
    <property type="match status" value="1"/>
</dbReference>
<dbReference type="InterPro" id="IPR042011">
    <property type="entry name" value="ATX3/4/5_PHD"/>
</dbReference>
<dbReference type="Pfam" id="PF00628">
    <property type="entry name" value="PHD"/>
    <property type="match status" value="1"/>
</dbReference>
<evidence type="ECO:0000259" key="11">
    <source>
        <dbReference type="PROSITE" id="PS51805"/>
    </source>
</evidence>
<feature type="domain" description="SET" evidence="9">
    <location>
        <begin position="913"/>
        <end position="1030"/>
    </location>
</feature>
<keyword evidence="1" id="KW-0479">Metal-binding</keyword>
<keyword evidence="2 6" id="KW-0863">Zinc-finger</keyword>
<evidence type="ECO:0000259" key="10">
    <source>
        <dbReference type="PROSITE" id="PS50812"/>
    </source>
</evidence>
<feature type="domain" description="PWWP" evidence="10">
    <location>
        <begin position="237"/>
        <end position="307"/>
    </location>
</feature>
<dbReference type="SUPFAM" id="SSF63748">
    <property type="entry name" value="Tudor/PWWP/MBT"/>
    <property type="match status" value="1"/>
</dbReference>
<dbReference type="CDD" id="cd15495">
    <property type="entry name" value="PHD_ATX3_4_5_like"/>
    <property type="match status" value="1"/>
</dbReference>
<evidence type="ECO:0000256" key="5">
    <source>
        <dbReference type="ARBA" id="ARBA00023242"/>
    </source>
</evidence>
<feature type="compositionally biased region" description="Basic and acidic residues" evidence="7">
    <location>
        <begin position="97"/>
        <end position="107"/>
    </location>
</feature>
<feature type="domain" description="PHD-type" evidence="8">
    <location>
        <begin position="433"/>
        <end position="489"/>
    </location>
</feature>
<evidence type="ECO:0000256" key="7">
    <source>
        <dbReference type="SAM" id="MobiDB-lite"/>
    </source>
</evidence>
<evidence type="ECO:0000256" key="1">
    <source>
        <dbReference type="ARBA" id="ARBA00022723"/>
    </source>
</evidence>
<dbReference type="Gene3D" id="2.170.270.10">
    <property type="entry name" value="SET domain"/>
    <property type="match status" value="1"/>
</dbReference>
<dbReference type="PANTHER" id="PTHR13793">
    <property type="entry name" value="PHD FINGER PROTEINS"/>
    <property type="match status" value="1"/>
</dbReference>
<dbReference type="GO" id="GO:0048188">
    <property type="term" value="C:Set1C/COMPASS complex"/>
    <property type="evidence" value="ECO:0007669"/>
    <property type="project" value="UniProtKB-ARBA"/>
</dbReference>
<dbReference type="GO" id="GO:0006357">
    <property type="term" value="P:regulation of transcription by RNA polymerase II"/>
    <property type="evidence" value="ECO:0007669"/>
    <property type="project" value="TreeGrafter"/>
</dbReference>
<dbReference type="GO" id="GO:0006325">
    <property type="term" value="P:chromatin organization"/>
    <property type="evidence" value="ECO:0007669"/>
    <property type="project" value="UniProtKB-KW"/>
</dbReference>
<feature type="region of interest" description="Disordered" evidence="7">
    <location>
        <begin position="27"/>
        <end position="50"/>
    </location>
</feature>
<feature type="domain" description="PHD-type" evidence="8">
    <location>
        <begin position="627"/>
        <end position="678"/>
    </location>
</feature>
<comment type="caution">
    <text evidence="12">The sequence shown here is derived from an EMBL/GenBank/DDBJ whole genome shotgun (WGS) entry which is preliminary data.</text>
</comment>
<dbReference type="SUPFAM" id="SSF82199">
    <property type="entry name" value="SET domain"/>
    <property type="match status" value="1"/>
</dbReference>
<gene>
    <name evidence="12" type="ORF">SADUNF_Sadunf12G0013800</name>
</gene>
<dbReference type="FunFam" id="3.30.40.10:FF:000454">
    <property type="entry name" value="Histone-lysine N-methyltransferase"/>
    <property type="match status" value="1"/>
</dbReference>
<dbReference type="GO" id="GO:0008270">
    <property type="term" value="F:zinc ion binding"/>
    <property type="evidence" value="ECO:0007669"/>
    <property type="project" value="UniProtKB-KW"/>
</dbReference>
<dbReference type="Pfam" id="PF13832">
    <property type="entry name" value="zf-HC5HC2H_2"/>
    <property type="match status" value="1"/>
</dbReference>
<dbReference type="OrthoDB" id="308383at2759"/>
<dbReference type="InterPro" id="IPR001965">
    <property type="entry name" value="Znf_PHD"/>
</dbReference>
<dbReference type="Pfam" id="PF13831">
    <property type="entry name" value="PHD_2"/>
    <property type="match status" value="1"/>
</dbReference>
<dbReference type="Pfam" id="PF00856">
    <property type="entry name" value="SET"/>
    <property type="match status" value="1"/>
</dbReference>
<reference evidence="12 13" key="1">
    <citation type="submission" date="2020-10" db="EMBL/GenBank/DDBJ databases">
        <title>Plant Genome Project.</title>
        <authorList>
            <person name="Zhang R.-G."/>
        </authorList>
    </citation>
    <scope>NUCLEOTIDE SEQUENCE [LARGE SCALE GENOMIC DNA]</scope>
    <source>
        <strain evidence="12">FAFU-HL-1</strain>
        <tissue evidence="12">Leaf</tissue>
    </source>
</reference>
<dbReference type="SMART" id="SM00249">
    <property type="entry name" value="PHD"/>
    <property type="match status" value="2"/>
</dbReference>
<protein>
    <submittedName>
        <fullName evidence="12">Uncharacterized protein</fullName>
    </submittedName>
</protein>
<dbReference type="EMBL" id="JADGMS010000012">
    <property type="protein sequence ID" value="KAF9671113.1"/>
    <property type="molecule type" value="Genomic_DNA"/>
</dbReference>
<dbReference type="PROSITE" id="PS50016">
    <property type="entry name" value="ZF_PHD_2"/>
    <property type="match status" value="2"/>
</dbReference>
<dbReference type="AlphaFoldDB" id="A0A835JIX1"/>
<keyword evidence="13" id="KW-1185">Reference proteome</keyword>
<keyword evidence="5" id="KW-0539">Nucleus</keyword>
<dbReference type="Gene3D" id="3.30.40.10">
    <property type="entry name" value="Zinc/RING finger domain, C3HC4 (zinc finger)"/>
    <property type="match status" value="2"/>
</dbReference>
<evidence type="ECO:0000256" key="2">
    <source>
        <dbReference type="ARBA" id="ARBA00022771"/>
    </source>
</evidence>
<dbReference type="InterPro" id="IPR034732">
    <property type="entry name" value="EPHD"/>
</dbReference>
<accession>A0A835JIX1</accession>
<dbReference type="PROSITE" id="PS01359">
    <property type="entry name" value="ZF_PHD_1"/>
    <property type="match status" value="1"/>
</dbReference>
<evidence type="ECO:0000256" key="4">
    <source>
        <dbReference type="ARBA" id="ARBA00022853"/>
    </source>
</evidence>
<dbReference type="InterPro" id="IPR050701">
    <property type="entry name" value="Histone_Mod_Regulator"/>
</dbReference>
<evidence type="ECO:0000256" key="3">
    <source>
        <dbReference type="ARBA" id="ARBA00022833"/>
    </source>
</evidence>
<evidence type="ECO:0000313" key="12">
    <source>
        <dbReference type="EMBL" id="KAF9671113.1"/>
    </source>
</evidence>
<dbReference type="InterPro" id="IPR019787">
    <property type="entry name" value="Znf_PHD-finger"/>
</dbReference>
<feature type="domain" description="PHD-type" evidence="11">
    <location>
        <begin position="681"/>
        <end position="740"/>
    </location>
</feature>
<dbReference type="InterPro" id="IPR001214">
    <property type="entry name" value="SET_dom"/>
</dbReference>
<organism evidence="12 13">
    <name type="scientific">Salix dunnii</name>
    <dbReference type="NCBI Taxonomy" id="1413687"/>
    <lineage>
        <taxon>Eukaryota</taxon>
        <taxon>Viridiplantae</taxon>
        <taxon>Streptophyta</taxon>
        <taxon>Embryophyta</taxon>
        <taxon>Tracheophyta</taxon>
        <taxon>Spermatophyta</taxon>
        <taxon>Magnoliopsida</taxon>
        <taxon>eudicotyledons</taxon>
        <taxon>Gunneridae</taxon>
        <taxon>Pentapetalae</taxon>
        <taxon>rosids</taxon>
        <taxon>fabids</taxon>
        <taxon>Malpighiales</taxon>
        <taxon>Salicaceae</taxon>
        <taxon>Saliceae</taxon>
        <taxon>Salix</taxon>
    </lineage>
</organism>
<dbReference type="SMART" id="SM00317">
    <property type="entry name" value="SET"/>
    <property type="match status" value="1"/>
</dbReference>
<sequence>MIIKRNLKSQMPSLGRCNRLGDNAACEEEDNSASTRRKKRKLTSDNHHRNCGVTGSYYPLNLFREVAAGVIPASLKSSRGFAASLCTEVSCSPPESNGRDSMTRREANGNGGSSNNTNGNRTVEVSRPPLVRTSRGRVQLKSSKKVKVKERTGSNVKKQSRHCGGKYVDTCEEEEEGRFKGGFDMKKYHSSCSRSTLTSVHENLVVVVDDNESGGVLDLSSGERKEDGLFGPEDFYSGDLVWAKLGMKYPFWPAIVIDPMTQAPELVLRSCIADAACVMFFGCSGNDGDQRDYAWVQRGMIFPFMDFVDRFQEQSELDDCKPGDFQMAVEEAFLAELGFTEKLMQDINTAAGNPIFDESVYRWLQEATGSNQDLEFHSPNQACFMDMTWKNNEMRHCEGCGTSLPLKPAKKTKGTTPGSQLLCKTCARLTKSKHFCGICKKVWNHSDSGSWVRCDGCKVWVHAECDKIPSNRFKDLGGTDYYCPSCKAKFNFELSDSEKSQLKCKSNRSNGQPALPNKVTVICSGVEGIYFPILHMVVCNCGSCGSEKQALSEWERHTGSKIKNWRTSIRVKDSMLPLERWMMQIADYHARAVSTKPPKRPLIKKRKQKLLDFLQERYEPVYAKWTTERCAVCRWVEDWDYNKIIICNRCQIAVHQECYGARNVQDFTSWVCKACETPHIQRECCLCPVKGGALKPTDVETLWVHVTCAWFRPEVSFASDEKMEPALGILSIPSNSFVKVEFILIITELELLKSNLFVLFVDKFMARALNVVSVPLITMQCVLQGQGIAWREGWILSVSFVKPLVVIKLSLSKSQLHCLEKNGRQTTKMISYCAYHRAPNPDTVLIIQSPLGVFSAKNLVQNKKRAGTRLISSNRTKLEEVSTEEATESESLSAARCRIFTRVNNNKKKTENDRVCFGRSGIHGWGLFARRNIQEGEMVLEYRGEQVRGSIADLREARYRLEGKDCYLFKISEEVVVDATDKGNIARLINHSCLPNCYARIMSVGDNESRIVLIAKTNVSAGMIICLILTSLMNSKFPVYVKLQIAGST</sequence>
<dbReference type="PROSITE" id="PS50280">
    <property type="entry name" value="SET"/>
    <property type="match status" value="1"/>
</dbReference>
<proteinExistence type="predicted"/>
<evidence type="ECO:0000256" key="6">
    <source>
        <dbReference type="PROSITE-ProRule" id="PRU00146"/>
    </source>
</evidence>
<evidence type="ECO:0000313" key="13">
    <source>
        <dbReference type="Proteomes" id="UP000657918"/>
    </source>
</evidence>
<evidence type="ECO:0000259" key="9">
    <source>
        <dbReference type="PROSITE" id="PS50280"/>
    </source>
</evidence>
<keyword evidence="3" id="KW-0862">Zinc</keyword>
<dbReference type="InterPro" id="IPR046341">
    <property type="entry name" value="SET_dom_sf"/>
</dbReference>
<feature type="region of interest" description="Disordered" evidence="7">
    <location>
        <begin position="89"/>
        <end position="143"/>
    </location>
</feature>
<dbReference type="Proteomes" id="UP000657918">
    <property type="component" value="Unassembled WGS sequence"/>
</dbReference>
<dbReference type="InterPro" id="IPR011011">
    <property type="entry name" value="Znf_FYVE_PHD"/>
</dbReference>
<dbReference type="Gene3D" id="2.30.30.140">
    <property type="match status" value="1"/>
</dbReference>
<dbReference type="PROSITE" id="PS51805">
    <property type="entry name" value="EPHD"/>
    <property type="match status" value="1"/>
</dbReference>
<dbReference type="InterPro" id="IPR013083">
    <property type="entry name" value="Znf_RING/FYVE/PHD"/>
</dbReference>
<dbReference type="Pfam" id="PF00855">
    <property type="entry name" value="PWWP"/>
    <property type="match status" value="1"/>
</dbReference>